<dbReference type="Proteomes" id="UP000184041">
    <property type="component" value="Unassembled WGS sequence"/>
</dbReference>
<evidence type="ECO:0000256" key="2">
    <source>
        <dbReference type="ARBA" id="ARBA00001933"/>
    </source>
</evidence>
<feature type="modified residue" description="N6-(pyridoxal phosphate)lysine" evidence="9">
    <location>
        <position position="671"/>
    </location>
</feature>
<dbReference type="Pfam" id="PF00343">
    <property type="entry name" value="Phosphorylase"/>
    <property type="match status" value="1"/>
</dbReference>
<comment type="similarity">
    <text evidence="3 10">Belongs to the glycogen phosphorylase family.</text>
</comment>
<evidence type="ECO:0000256" key="8">
    <source>
        <dbReference type="ARBA" id="ARBA00025174"/>
    </source>
</evidence>
<dbReference type="Gene3D" id="3.40.50.2000">
    <property type="entry name" value="Glycogen Phosphorylase B"/>
    <property type="match status" value="2"/>
</dbReference>
<protein>
    <recommendedName>
        <fullName evidence="10">Alpha-1,4 glucan phosphorylase</fullName>
        <ecNumber evidence="10">2.4.1.1</ecNumber>
    </recommendedName>
</protein>
<dbReference type="InterPro" id="IPR011833">
    <property type="entry name" value="Glycg_phsphrylas"/>
</dbReference>
<reference evidence="11 12" key="1">
    <citation type="submission" date="2016-11" db="EMBL/GenBank/DDBJ databases">
        <authorList>
            <person name="Jaros S."/>
            <person name="Januszkiewicz K."/>
            <person name="Wedrychowicz H."/>
        </authorList>
    </citation>
    <scope>NUCLEOTIDE SEQUENCE [LARGE SCALE GENOMIC DNA]</scope>
    <source>
        <strain evidence="11 12">DSM 21986</strain>
    </source>
</reference>
<dbReference type="InterPro" id="IPR000811">
    <property type="entry name" value="Glyco_trans_35"/>
</dbReference>
<dbReference type="PANTHER" id="PTHR11468">
    <property type="entry name" value="GLYCOGEN PHOSPHORYLASE"/>
    <property type="match status" value="1"/>
</dbReference>
<dbReference type="EMBL" id="FQUS01000006">
    <property type="protein sequence ID" value="SHF21445.1"/>
    <property type="molecule type" value="Genomic_DNA"/>
</dbReference>
<keyword evidence="12" id="KW-1185">Reference proteome</keyword>
<accession>A0A1M4ZU31</accession>
<dbReference type="GO" id="GO:0005737">
    <property type="term" value="C:cytoplasm"/>
    <property type="evidence" value="ECO:0007669"/>
    <property type="project" value="TreeGrafter"/>
</dbReference>
<dbReference type="PANTHER" id="PTHR11468:SF3">
    <property type="entry name" value="GLYCOGEN PHOSPHORYLASE, LIVER FORM"/>
    <property type="match status" value="1"/>
</dbReference>
<dbReference type="OrthoDB" id="9760804at2"/>
<keyword evidence="6 9" id="KW-0663">Pyridoxal phosphate</keyword>
<dbReference type="GO" id="GO:0030170">
    <property type="term" value="F:pyridoxal phosphate binding"/>
    <property type="evidence" value="ECO:0007669"/>
    <property type="project" value="InterPro"/>
</dbReference>
<dbReference type="AlphaFoldDB" id="A0A1M4ZU31"/>
<gene>
    <name evidence="11" type="ORF">SAMN05443144_106133</name>
</gene>
<evidence type="ECO:0000256" key="1">
    <source>
        <dbReference type="ARBA" id="ARBA00001275"/>
    </source>
</evidence>
<evidence type="ECO:0000256" key="3">
    <source>
        <dbReference type="ARBA" id="ARBA00006047"/>
    </source>
</evidence>
<evidence type="ECO:0000256" key="7">
    <source>
        <dbReference type="ARBA" id="ARBA00023277"/>
    </source>
</evidence>
<dbReference type="RefSeq" id="WP_073061595.1">
    <property type="nucleotide sequence ID" value="NZ_FQUS01000006.1"/>
</dbReference>
<evidence type="ECO:0000256" key="6">
    <source>
        <dbReference type="ARBA" id="ARBA00022898"/>
    </source>
</evidence>
<organism evidence="11 12">
    <name type="scientific">Fodinibius roseus</name>
    <dbReference type="NCBI Taxonomy" id="1194090"/>
    <lineage>
        <taxon>Bacteria</taxon>
        <taxon>Pseudomonadati</taxon>
        <taxon>Balneolota</taxon>
        <taxon>Balneolia</taxon>
        <taxon>Balneolales</taxon>
        <taxon>Balneolaceae</taxon>
        <taxon>Fodinibius</taxon>
    </lineage>
</organism>
<keyword evidence="4 10" id="KW-0328">Glycosyltransferase</keyword>
<dbReference type="NCBIfam" id="TIGR02093">
    <property type="entry name" value="P_ylase"/>
    <property type="match status" value="1"/>
</dbReference>
<keyword evidence="7 10" id="KW-0119">Carbohydrate metabolism</keyword>
<evidence type="ECO:0000256" key="9">
    <source>
        <dbReference type="PIRSR" id="PIRSR000460-1"/>
    </source>
</evidence>
<evidence type="ECO:0000256" key="5">
    <source>
        <dbReference type="ARBA" id="ARBA00022679"/>
    </source>
</evidence>
<keyword evidence="5 10" id="KW-0808">Transferase</keyword>
<evidence type="ECO:0000313" key="11">
    <source>
        <dbReference type="EMBL" id="SHF21445.1"/>
    </source>
</evidence>
<dbReference type="GO" id="GO:0005980">
    <property type="term" value="P:glycogen catabolic process"/>
    <property type="evidence" value="ECO:0007669"/>
    <property type="project" value="TreeGrafter"/>
</dbReference>
<name>A0A1M4ZU31_9BACT</name>
<evidence type="ECO:0000256" key="10">
    <source>
        <dbReference type="RuleBase" id="RU000587"/>
    </source>
</evidence>
<comment type="function">
    <text evidence="10">Allosteric enzyme that catalyzes the rate-limiting step in glycogen catabolism, the phosphorolytic cleavage of glycogen to produce glucose-1-phosphate, and plays a central role in maintaining cellular and organismal glucose homeostasis.</text>
</comment>
<proteinExistence type="inferred from homology"/>
<dbReference type="GO" id="GO:0008184">
    <property type="term" value="F:glycogen phosphorylase activity"/>
    <property type="evidence" value="ECO:0007669"/>
    <property type="project" value="InterPro"/>
</dbReference>
<dbReference type="EC" id="2.4.1.1" evidence="10"/>
<comment type="function">
    <text evidence="8">Phosphorylase is an important allosteric enzyme in carbohydrate metabolism. Enzymes from different sources differ in their regulatory mechanisms and in their natural substrates. However, all known phosphorylases share catalytic and structural properties.</text>
</comment>
<dbReference type="CDD" id="cd04300">
    <property type="entry name" value="GT35_Glycogen_Phosphorylase"/>
    <property type="match status" value="1"/>
</dbReference>
<dbReference type="PROSITE" id="PS00102">
    <property type="entry name" value="PHOSPHORYLASE"/>
    <property type="match status" value="1"/>
</dbReference>
<evidence type="ECO:0000256" key="4">
    <source>
        <dbReference type="ARBA" id="ARBA00022676"/>
    </source>
</evidence>
<dbReference type="SUPFAM" id="SSF53756">
    <property type="entry name" value="UDP-Glycosyltransferase/glycogen phosphorylase"/>
    <property type="match status" value="1"/>
</dbReference>
<sequence length="822" mass="95034">MPTDSKQTIHPRTGMDVDAFREDIKQHLQYTLAKDQYVSTEWDHYHSVVMTVMDRLHDRWIDTQQGYYQQKSKRVYYLSMEYLIGRLLDNMLVNLGLQDVAAEAIEGLGLDYDELRETEVDAGLGNGGLGRLAACFLDSMATLGVPAIGYGIRYDYGIFDQDIEDGWQIEKPDLWLEYGYPWSIVRPRKKYKVQFYGETNASKDKEGRMHFDWVNTHKVNALAYDTPIPGYRNEVVNTLRLWKATSDEGFDLKSFNQGEYIDAVRNNLLEENISRVLYPNDKVFKGQELRLKQEYFLVSASLQDAMQRFKKQFDDLRKIPDQMAVQCNDTHPNLAIPELMRVLMDEEGLEWGPAWDIVTQTTNYTNHTLMPEALEQWPISLMANLLPRHTQIIREIDRRFLNTIEVAGSGEEGDKKDRMRIISNEMNARVRMGNLGIVGARKVNGVSELHSNLMKKTIFRDFARQFPEKFTNVTNGITPRRWLRQCNRALADLISDRIGDDWITQLDQLRRIEQFSEDEEFQDSVRQIKLANKKRLAAYIKKERGVSVDPHSIFDIQIKRIHEYKRQLMALMHAITLYNRLKSNPGADIEPRTLLFAGKAAPGYTMAKLHIKLINNVAEIVNNDPDVSDTLRVLFLPDYSVSLAEKMIPAADLSEQISTAGMEASGTGNMKFALNGALTIGTLDGANIEIREQVRPENIFIFGMTVDDIEHKRREGYEPKEIYDSDEELKQVIDQIHEGYFSPEDPDLFHPITNALLNEGDYFMVLADYRSYVEKQAEVERVYKKKDEWCRKAIINIANMGHFSSDRSIRDYCERIWDVEVD</sequence>
<evidence type="ECO:0000313" key="12">
    <source>
        <dbReference type="Proteomes" id="UP000184041"/>
    </source>
</evidence>
<comment type="cofactor">
    <cofactor evidence="2 10">
        <name>pyridoxal 5'-phosphate</name>
        <dbReference type="ChEBI" id="CHEBI:597326"/>
    </cofactor>
</comment>
<dbReference type="FunFam" id="3.40.50.2000:FF:000002">
    <property type="entry name" value="Alpha-1,4 glucan phosphorylase"/>
    <property type="match status" value="1"/>
</dbReference>
<dbReference type="PIRSF" id="PIRSF000460">
    <property type="entry name" value="Pprylas_GlgP"/>
    <property type="match status" value="1"/>
</dbReference>
<dbReference type="STRING" id="1194090.SAMN05443144_106133"/>
<dbReference type="InterPro" id="IPR035090">
    <property type="entry name" value="Pyridoxal_P_attach_site"/>
</dbReference>
<comment type="catalytic activity">
    <reaction evidence="1 10">
        <text>[(1-&gt;4)-alpha-D-glucosyl](n) + phosphate = [(1-&gt;4)-alpha-D-glucosyl](n-1) + alpha-D-glucose 1-phosphate</text>
        <dbReference type="Rhea" id="RHEA:41732"/>
        <dbReference type="Rhea" id="RHEA-COMP:9584"/>
        <dbReference type="Rhea" id="RHEA-COMP:9586"/>
        <dbReference type="ChEBI" id="CHEBI:15444"/>
        <dbReference type="ChEBI" id="CHEBI:43474"/>
        <dbReference type="ChEBI" id="CHEBI:58601"/>
        <dbReference type="EC" id="2.4.1.1"/>
    </reaction>
</comment>